<sequence length="186" mass="19877">MKERRTGRIALTPIRTRLLSAVLIAMAVTLCAGCSASNRNADNAASEPARPSALISTEMSAGKNPFEVAGIENPQAFIDVFDTVKTAIAQGDKAEVANRILYPLRVNGPSGSEKIQTRGDFVKRYDAIITQPIKDAIARQSSDNLFVNYQGVMVGNGEMWFAGSADTPQVIGIIAINHDFDGGLGH</sequence>
<proteinExistence type="predicted"/>
<gene>
    <name evidence="2" type="ORF">GT003_21005</name>
</gene>
<dbReference type="OrthoDB" id="116695at2"/>
<dbReference type="AlphaFoldDB" id="A0A7X4YS08"/>
<organism evidence="2 3">
    <name type="scientific">Paenibacillus sacheonensis</name>
    <dbReference type="NCBI Taxonomy" id="742054"/>
    <lineage>
        <taxon>Bacteria</taxon>
        <taxon>Bacillati</taxon>
        <taxon>Bacillota</taxon>
        <taxon>Bacilli</taxon>
        <taxon>Bacillales</taxon>
        <taxon>Paenibacillaceae</taxon>
        <taxon>Paenibacillus</taxon>
    </lineage>
</organism>
<keyword evidence="1" id="KW-0732">Signal</keyword>
<dbReference type="Proteomes" id="UP000558113">
    <property type="component" value="Unassembled WGS sequence"/>
</dbReference>
<evidence type="ECO:0000313" key="3">
    <source>
        <dbReference type="Proteomes" id="UP000558113"/>
    </source>
</evidence>
<accession>A0A7X4YS08</accession>
<reference evidence="2 3" key="1">
    <citation type="submission" date="2020-01" db="EMBL/GenBank/DDBJ databases">
        <title>Paenibacillus soybeanensis sp. nov. isolated from the nodules of soybean (Glycine max(L.) Merr).</title>
        <authorList>
            <person name="Wang H."/>
        </authorList>
    </citation>
    <scope>NUCLEOTIDE SEQUENCE [LARGE SCALE GENOMIC DNA]</scope>
    <source>
        <strain evidence="2 3">DSM 23054</strain>
    </source>
</reference>
<feature type="signal peptide" evidence="1">
    <location>
        <begin position="1"/>
        <end position="32"/>
    </location>
</feature>
<dbReference type="RefSeq" id="WP_161701490.1">
    <property type="nucleotide sequence ID" value="NZ_JAAAMU010000012.1"/>
</dbReference>
<comment type="caution">
    <text evidence="2">The sequence shown here is derived from an EMBL/GenBank/DDBJ whole genome shotgun (WGS) entry which is preliminary data.</text>
</comment>
<evidence type="ECO:0000256" key="1">
    <source>
        <dbReference type="SAM" id="SignalP"/>
    </source>
</evidence>
<evidence type="ECO:0000313" key="2">
    <source>
        <dbReference type="EMBL" id="NBC71480.1"/>
    </source>
</evidence>
<dbReference type="EMBL" id="JAAAMU010000012">
    <property type="protein sequence ID" value="NBC71480.1"/>
    <property type="molecule type" value="Genomic_DNA"/>
</dbReference>
<name>A0A7X4YS08_9BACL</name>
<keyword evidence="3" id="KW-1185">Reference proteome</keyword>
<protein>
    <submittedName>
        <fullName evidence="2">Uncharacterized protein</fullName>
    </submittedName>
</protein>
<feature type="chain" id="PRO_5038436382" evidence="1">
    <location>
        <begin position="33"/>
        <end position="186"/>
    </location>
</feature>